<evidence type="ECO:0000256" key="1">
    <source>
        <dbReference type="SAM" id="MobiDB-lite"/>
    </source>
</evidence>
<evidence type="ECO:0000256" key="2">
    <source>
        <dbReference type="SAM" id="Phobius"/>
    </source>
</evidence>
<organism evidence="3">
    <name type="scientific">Rhizophora mucronata</name>
    <name type="common">Asiatic mangrove</name>
    <dbReference type="NCBI Taxonomy" id="61149"/>
    <lineage>
        <taxon>Eukaryota</taxon>
        <taxon>Viridiplantae</taxon>
        <taxon>Streptophyta</taxon>
        <taxon>Embryophyta</taxon>
        <taxon>Tracheophyta</taxon>
        <taxon>Spermatophyta</taxon>
        <taxon>Magnoliopsida</taxon>
        <taxon>eudicotyledons</taxon>
        <taxon>Gunneridae</taxon>
        <taxon>Pentapetalae</taxon>
        <taxon>rosids</taxon>
        <taxon>fabids</taxon>
        <taxon>Malpighiales</taxon>
        <taxon>Rhizophoraceae</taxon>
        <taxon>Rhizophora</taxon>
    </lineage>
</organism>
<feature type="compositionally biased region" description="Polar residues" evidence="1">
    <location>
        <begin position="63"/>
        <end position="72"/>
    </location>
</feature>
<evidence type="ECO:0000313" key="3">
    <source>
        <dbReference type="EMBL" id="MBX09184.1"/>
    </source>
</evidence>
<feature type="compositionally biased region" description="Low complexity" evidence="1">
    <location>
        <begin position="45"/>
        <end position="57"/>
    </location>
</feature>
<protein>
    <submittedName>
        <fullName evidence="3">Uncharacterized protein MANES_04G088400</fullName>
    </submittedName>
</protein>
<keyword evidence="2" id="KW-0812">Transmembrane</keyword>
<name>A0A2P2KTX9_RHIMU</name>
<keyword evidence="2" id="KW-1133">Transmembrane helix</keyword>
<sequence length="72" mass="7735">MSTGLPVTSVTWKMSLALPPFVEISALLIFTLFSLNILVMSARSPTRSSASNSSSSPCKTRQDTLVSSYNHA</sequence>
<keyword evidence="2" id="KW-0472">Membrane</keyword>
<feature type="region of interest" description="Disordered" evidence="1">
    <location>
        <begin position="45"/>
        <end position="72"/>
    </location>
</feature>
<reference evidence="3" key="1">
    <citation type="submission" date="2018-02" db="EMBL/GenBank/DDBJ databases">
        <title>Rhizophora mucronata_Transcriptome.</title>
        <authorList>
            <person name="Meera S.P."/>
            <person name="Sreeshan A."/>
            <person name="Augustine A."/>
        </authorList>
    </citation>
    <scope>NUCLEOTIDE SEQUENCE</scope>
    <source>
        <tissue evidence="3">Leaf</tissue>
    </source>
</reference>
<proteinExistence type="predicted"/>
<feature type="transmembrane region" description="Helical" evidence="2">
    <location>
        <begin position="20"/>
        <end position="39"/>
    </location>
</feature>
<dbReference type="EMBL" id="GGEC01028700">
    <property type="protein sequence ID" value="MBX09184.1"/>
    <property type="molecule type" value="Transcribed_RNA"/>
</dbReference>
<dbReference type="AlphaFoldDB" id="A0A2P2KTX9"/>
<accession>A0A2P2KTX9</accession>